<sequence>MNLSENITGVQHLGIPVVNLKEAVAWYEENLGFKKFHEKIVMNPYKIDVAFLQLGDLVLELFQPSGSELAEVAKRKDGILDHYAIDTPDLEKCVELALKKGLKYHASTSNGITCYEHLGTKGVRGANFVGPNHEVVEFCHDNSAEYGCKSGLQGWAHLAVKVRSLKDSIVFYEKLGFRKTGEGYLDTPDGRIEIAFVYLKGFTLELIQMAGAGLEELKTRGAGHIDHIALDVYDIDEAFYEAKKIGLHSLDYLVKELPFFEFGVKFFTVVGPDGEKVEFNQKKCLTFSRI</sequence>
<comment type="caution">
    <text evidence="3">The sequence shown here is derived from an EMBL/GenBank/DDBJ whole genome shotgun (WGS) entry which is preliminary data.</text>
</comment>
<dbReference type="EMBL" id="QGQD01000055">
    <property type="protein sequence ID" value="TLD00438.1"/>
    <property type="molecule type" value="Genomic_DNA"/>
</dbReference>
<dbReference type="PANTHER" id="PTHR43048">
    <property type="entry name" value="METHYLMALONYL-COA EPIMERASE"/>
    <property type="match status" value="1"/>
</dbReference>
<organism evidence="3 4">
    <name type="scientific">Robinsoniella peoriensis</name>
    <dbReference type="NCBI Taxonomy" id="180332"/>
    <lineage>
        <taxon>Bacteria</taxon>
        <taxon>Bacillati</taxon>
        <taxon>Bacillota</taxon>
        <taxon>Clostridia</taxon>
        <taxon>Lachnospirales</taxon>
        <taxon>Lachnospiraceae</taxon>
        <taxon>Robinsoniella</taxon>
    </lineage>
</organism>
<evidence type="ECO:0000313" key="3">
    <source>
        <dbReference type="EMBL" id="TLD00438.1"/>
    </source>
</evidence>
<dbReference type="InterPro" id="IPR029068">
    <property type="entry name" value="Glyas_Bleomycin-R_OHBP_Dase"/>
</dbReference>
<dbReference type="CDD" id="cd06587">
    <property type="entry name" value="VOC"/>
    <property type="match status" value="1"/>
</dbReference>
<gene>
    <name evidence="3" type="ORF">DSM106044_02749</name>
</gene>
<evidence type="ECO:0000313" key="4">
    <source>
        <dbReference type="Proteomes" id="UP000306509"/>
    </source>
</evidence>
<dbReference type="RefSeq" id="WP_052377749.1">
    <property type="nucleotide sequence ID" value="NZ_JTGN01000001.1"/>
</dbReference>
<evidence type="ECO:0000259" key="2">
    <source>
        <dbReference type="PROSITE" id="PS51819"/>
    </source>
</evidence>
<keyword evidence="4" id="KW-1185">Reference proteome</keyword>
<dbReference type="Pfam" id="PF13669">
    <property type="entry name" value="Glyoxalase_4"/>
    <property type="match status" value="1"/>
</dbReference>
<protein>
    <submittedName>
        <fullName evidence="3">Methylmalonyl-CoA epimerase</fullName>
    </submittedName>
</protein>
<dbReference type="Gene3D" id="3.10.180.10">
    <property type="entry name" value="2,3-Dihydroxybiphenyl 1,2-Dioxygenase, domain 1"/>
    <property type="match status" value="2"/>
</dbReference>
<dbReference type="STRING" id="180332.GCA_000797495_04114"/>
<accession>A0A4V6HRU4</accession>
<dbReference type="Pfam" id="PF00903">
    <property type="entry name" value="Glyoxalase"/>
    <property type="match status" value="1"/>
</dbReference>
<feature type="domain" description="VOC" evidence="2">
    <location>
        <begin position="9"/>
        <end position="141"/>
    </location>
</feature>
<dbReference type="GO" id="GO:0046872">
    <property type="term" value="F:metal ion binding"/>
    <property type="evidence" value="ECO:0007669"/>
    <property type="project" value="UniProtKB-KW"/>
</dbReference>
<keyword evidence="1" id="KW-0479">Metal-binding</keyword>
<dbReference type="PANTHER" id="PTHR43048:SF3">
    <property type="entry name" value="METHYLMALONYL-COA EPIMERASE, MITOCHONDRIAL"/>
    <property type="match status" value="1"/>
</dbReference>
<name>A0A4V6HRU4_9FIRM</name>
<dbReference type="InterPro" id="IPR051785">
    <property type="entry name" value="MMCE/EMCE_epimerase"/>
</dbReference>
<reference evidence="3 4" key="1">
    <citation type="journal article" date="2019" name="Anaerobe">
        <title>Detection of Robinsoniella peoriensis in multiple bone samples of a trauma patient.</title>
        <authorList>
            <person name="Schrottner P."/>
            <person name="Hartwich K."/>
            <person name="Bunk B."/>
            <person name="Schober I."/>
            <person name="Helbig S."/>
            <person name="Rudolph W.W."/>
            <person name="Gunzer F."/>
        </authorList>
    </citation>
    <scope>NUCLEOTIDE SEQUENCE [LARGE SCALE GENOMIC DNA]</scope>
    <source>
        <strain evidence="3 4">DSM 106044</strain>
    </source>
</reference>
<dbReference type="SUPFAM" id="SSF54593">
    <property type="entry name" value="Glyoxalase/Bleomycin resistance protein/Dihydroxybiphenyl dioxygenase"/>
    <property type="match status" value="2"/>
</dbReference>
<dbReference type="AlphaFoldDB" id="A0A4V6HRU4"/>
<dbReference type="PROSITE" id="PS51819">
    <property type="entry name" value="VOC"/>
    <property type="match status" value="2"/>
</dbReference>
<proteinExistence type="predicted"/>
<dbReference type="GO" id="GO:0004493">
    <property type="term" value="F:methylmalonyl-CoA epimerase activity"/>
    <property type="evidence" value="ECO:0007669"/>
    <property type="project" value="TreeGrafter"/>
</dbReference>
<evidence type="ECO:0000256" key="1">
    <source>
        <dbReference type="ARBA" id="ARBA00022723"/>
    </source>
</evidence>
<feature type="domain" description="VOC" evidence="2">
    <location>
        <begin position="154"/>
        <end position="282"/>
    </location>
</feature>
<dbReference type="Proteomes" id="UP000306509">
    <property type="component" value="Unassembled WGS sequence"/>
</dbReference>
<dbReference type="GO" id="GO:0046491">
    <property type="term" value="P:L-methylmalonyl-CoA metabolic process"/>
    <property type="evidence" value="ECO:0007669"/>
    <property type="project" value="TreeGrafter"/>
</dbReference>
<dbReference type="InterPro" id="IPR037523">
    <property type="entry name" value="VOC_core"/>
</dbReference>
<dbReference type="InterPro" id="IPR004360">
    <property type="entry name" value="Glyas_Fos-R_dOase_dom"/>
</dbReference>